<dbReference type="InterPro" id="IPR035979">
    <property type="entry name" value="RBD_domain_sf"/>
</dbReference>
<feature type="region of interest" description="Disordered" evidence="2">
    <location>
        <begin position="66"/>
        <end position="88"/>
    </location>
</feature>
<gene>
    <name evidence="4" type="ORF">D9619_007022</name>
</gene>
<feature type="region of interest" description="Disordered" evidence="2">
    <location>
        <begin position="212"/>
        <end position="242"/>
    </location>
</feature>
<evidence type="ECO:0000313" key="4">
    <source>
        <dbReference type="EMBL" id="KAF5315470.1"/>
    </source>
</evidence>
<dbReference type="Proteomes" id="UP000567179">
    <property type="component" value="Unassembled WGS sequence"/>
</dbReference>
<dbReference type="EMBL" id="JAACJJ010000043">
    <property type="protein sequence ID" value="KAF5315470.1"/>
    <property type="molecule type" value="Genomic_DNA"/>
</dbReference>
<protein>
    <recommendedName>
        <fullName evidence="3">RRM domain-containing protein</fullName>
    </recommendedName>
</protein>
<feature type="compositionally biased region" description="Low complexity" evidence="2">
    <location>
        <begin position="219"/>
        <end position="236"/>
    </location>
</feature>
<dbReference type="GO" id="GO:0003723">
    <property type="term" value="F:RNA binding"/>
    <property type="evidence" value="ECO:0007669"/>
    <property type="project" value="UniProtKB-UniRule"/>
</dbReference>
<keyword evidence="1" id="KW-0694">RNA-binding</keyword>
<feature type="domain" description="RRM" evidence="3">
    <location>
        <begin position="3"/>
        <end position="68"/>
    </location>
</feature>
<dbReference type="InterPro" id="IPR012677">
    <property type="entry name" value="Nucleotide-bd_a/b_plait_sf"/>
</dbReference>
<name>A0A8H5B299_9AGAR</name>
<sequence>MSFSVNVSGISPSTNDSQLRDFFTITSVEHHGSTAVISFEKSASAKTALMLNGGTLDGATLSVLSDTDHQDSEDTSSPDHPLDQSDKPRAGIAAEYLARGYTLSDNVLQRAIEMDRERGISTRFLNYFSSLDKTVGARALGPDQTLSGKVQTTVGQAAEQAKQIDAQKGYSKIAQDYYVKAISSPFGQRVTAFYTNTSKQIMDIHEEARRIADQHKEPATQTTEAAPPAAAAPTQEKIPVKN</sequence>
<dbReference type="Gene3D" id="3.30.70.330">
    <property type="match status" value="1"/>
</dbReference>
<reference evidence="4 5" key="1">
    <citation type="journal article" date="2020" name="ISME J.">
        <title>Uncovering the hidden diversity of litter-decomposition mechanisms in mushroom-forming fungi.</title>
        <authorList>
            <person name="Floudas D."/>
            <person name="Bentzer J."/>
            <person name="Ahren D."/>
            <person name="Johansson T."/>
            <person name="Persson P."/>
            <person name="Tunlid A."/>
        </authorList>
    </citation>
    <scope>NUCLEOTIDE SEQUENCE [LARGE SCALE GENOMIC DNA]</scope>
    <source>
        <strain evidence="4 5">CBS 101986</strain>
    </source>
</reference>
<evidence type="ECO:0000259" key="3">
    <source>
        <dbReference type="PROSITE" id="PS50102"/>
    </source>
</evidence>
<dbReference type="InterPro" id="IPR000504">
    <property type="entry name" value="RRM_dom"/>
</dbReference>
<keyword evidence="5" id="KW-1185">Reference proteome</keyword>
<evidence type="ECO:0000313" key="5">
    <source>
        <dbReference type="Proteomes" id="UP000567179"/>
    </source>
</evidence>
<comment type="caution">
    <text evidence="4">The sequence shown here is derived from an EMBL/GenBank/DDBJ whole genome shotgun (WGS) entry which is preliminary data.</text>
</comment>
<dbReference type="AlphaFoldDB" id="A0A8H5B299"/>
<organism evidence="4 5">
    <name type="scientific">Psilocybe cf. subviscida</name>
    <dbReference type="NCBI Taxonomy" id="2480587"/>
    <lineage>
        <taxon>Eukaryota</taxon>
        <taxon>Fungi</taxon>
        <taxon>Dikarya</taxon>
        <taxon>Basidiomycota</taxon>
        <taxon>Agaricomycotina</taxon>
        <taxon>Agaricomycetes</taxon>
        <taxon>Agaricomycetidae</taxon>
        <taxon>Agaricales</taxon>
        <taxon>Agaricineae</taxon>
        <taxon>Strophariaceae</taxon>
        <taxon>Psilocybe</taxon>
    </lineage>
</organism>
<evidence type="ECO:0000256" key="2">
    <source>
        <dbReference type="SAM" id="MobiDB-lite"/>
    </source>
</evidence>
<dbReference type="PROSITE" id="PS50102">
    <property type="entry name" value="RRM"/>
    <property type="match status" value="1"/>
</dbReference>
<proteinExistence type="predicted"/>
<dbReference type="OrthoDB" id="7763451at2759"/>
<accession>A0A8H5B299</accession>
<dbReference type="SUPFAM" id="SSF54928">
    <property type="entry name" value="RNA-binding domain, RBD"/>
    <property type="match status" value="1"/>
</dbReference>
<evidence type="ECO:0000256" key="1">
    <source>
        <dbReference type="PROSITE-ProRule" id="PRU00176"/>
    </source>
</evidence>